<evidence type="ECO:0000313" key="2">
    <source>
        <dbReference type="EMBL" id="KIY61745.1"/>
    </source>
</evidence>
<proteinExistence type="predicted"/>
<reference evidence="2 3" key="1">
    <citation type="journal article" date="2015" name="Fungal Genet. Biol.">
        <title>Evolution of novel wood decay mechanisms in Agaricales revealed by the genome sequences of Fistulina hepatica and Cylindrobasidium torrendii.</title>
        <authorList>
            <person name="Floudas D."/>
            <person name="Held B.W."/>
            <person name="Riley R."/>
            <person name="Nagy L.G."/>
            <person name="Koehler G."/>
            <person name="Ransdell A.S."/>
            <person name="Younus H."/>
            <person name="Chow J."/>
            <person name="Chiniquy J."/>
            <person name="Lipzen A."/>
            <person name="Tritt A."/>
            <person name="Sun H."/>
            <person name="Haridas S."/>
            <person name="LaButti K."/>
            <person name="Ohm R.A."/>
            <person name="Kues U."/>
            <person name="Blanchette R.A."/>
            <person name="Grigoriev I.V."/>
            <person name="Minto R.E."/>
            <person name="Hibbett D.S."/>
        </authorList>
    </citation>
    <scope>NUCLEOTIDE SEQUENCE [LARGE SCALE GENOMIC DNA]</scope>
    <source>
        <strain evidence="2 3">FP15055 ss-10</strain>
    </source>
</reference>
<dbReference type="OrthoDB" id="3034033at2759"/>
<keyword evidence="3" id="KW-1185">Reference proteome</keyword>
<organism evidence="2 3">
    <name type="scientific">Cylindrobasidium torrendii FP15055 ss-10</name>
    <dbReference type="NCBI Taxonomy" id="1314674"/>
    <lineage>
        <taxon>Eukaryota</taxon>
        <taxon>Fungi</taxon>
        <taxon>Dikarya</taxon>
        <taxon>Basidiomycota</taxon>
        <taxon>Agaricomycotina</taxon>
        <taxon>Agaricomycetes</taxon>
        <taxon>Agaricomycetidae</taxon>
        <taxon>Agaricales</taxon>
        <taxon>Marasmiineae</taxon>
        <taxon>Physalacriaceae</taxon>
        <taxon>Cylindrobasidium</taxon>
    </lineage>
</organism>
<name>A0A0D7AUT3_9AGAR</name>
<feature type="region of interest" description="Disordered" evidence="1">
    <location>
        <begin position="155"/>
        <end position="179"/>
    </location>
</feature>
<sequence length="242" mass="27648">MSSYSYSAPKPRMSTRKFAQLLDNLDFQRVRYQRTADFHALMVRQHMSHGTSRSRARALKLTVDTERARELEQKQVSVVPLPLISASYHPRSPPVHTASEELYCHPRPAPAPAQKIHTWNVPSHTPNVPNWNTAYACDNGEERIVFDEDDCEIDEDDWSDRSEYSSSESSEEDDVPPYYFAPSSDSSYGTLLSPYQSILGVKRKSPDMCKCEEYSSLYHVSVKQPKLLRKSWAQPVRDGAAF</sequence>
<dbReference type="EMBL" id="KN880880">
    <property type="protein sequence ID" value="KIY61745.1"/>
    <property type="molecule type" value="Genomic_DNA"/>
</dbReference>
<gene>
    <name evidence="2" type="ORF">CYLTODRAFT_447571</name>
</gene>
<dbReference type="Proteomes" id="UP000054007">
    <property type="component" value="Unassembled WGS sequence"/>
</dbReference>
<evidence type="ECO:0000256" key="1">
    <source>
        <dbReference type="SAM" id="MobiDB-lite"/>
    </source>
</evidence>
<dbReference type="AlphaFoldDB" id="A0A0D7AUT3"/>
<evidence type="ECO:0000313" key="3">
    <source>
        <dbReference type="Proteomes" id="UP000054007"/>
    </source>
</evidence>
<protein>
    <submittedName>
        <fullName evidence="2">Uncharacterized protein</fullName>
    </submittedName>
</protein>
<accession>A0A0D7AUT3</accession>